<dbReference type="InterPro" id="IPR029063">
    <property type="entry name" value="SAM-dependent_MTases_sf"/>
</dbReference>
<protein>
    <submittedName>
        <fullName evidence="1">Uncharacterized protein</fullName>
    </submittedName>
</protein>
<dbReference type="SUPFAM" id="SSF53335">
    <property type="entry name" value="S-adenosyl-L-methionine-dependent methyltransferases"/>
    <property type="match status" value="1"/>
</dbReference>
<sequence length="61" mass="6939">MVHHVYYRAPFNPDGTKVLDIGTGTGIWAIPPLWDRLTIDNRSRTGRTMDPAPSMEDWVGR</sequence>
<keyword evidence="2" id="KW-1185">Reference proteome</keyword>
<dbReference type="EMBL" id="JZBS01002083">
    <property type="protein sequence ID" value="KKK20199.1"/>
    <property type="molecule type" value="Genomic_DNA"/>
</dbReference>
<reference evidence="1 2" key="1">
    <citation type="submission" date="2015-02" db="EMBL/GenBank/DDBJ databases">
        <title>Draft Genome Sequences of Two Closely-Related Aflatoxigenic Aspergillus Species Obtained from the Cote d'Ivoire.</title>
        <authorList>
            <person name="Moore G.G."/>
            <person name="Beltz S.B."/>
            <person name="Mack B.M."/>
        </authorList>
    </citation>
    <scope>NUCLEOTIDE SEQUENCE [LARGE SCALE GENOMIC DNA]</scope>
    <source>
        <strain evidence="1 2">SRRC1468</strain>
    </source>
</reference>
<evidence type="ECO:0000313" key="2">
    <source>
        <dbReference type="Proteomes" id="UP000034291"/>
    </source>
</evidence>
<gene>
    <name evidence="1" type="ORF">ARAM_001760</name>
</gene>
<dbReference type="AlphaFoldDB" id="A0A0F8UKS3"/>
<organism evidence="1 2">
    <name type="scientific">Aspergillus rambellii</name>
    <dbReference type="NCBI Taxonomy" id="308745"/>
    <lineage>
        <taxon>Eukaryota</taxon>
        <taxon>Fungi</taxon>
        <taxon>Dikarya</taxon>
        <taxon>Ascomycota</taxon>
        <taxon>Pezizomycotina</taxon>
        <taxon>Eurotiomycetes</taxon>
        <taxon>Eurotiomycetidae</taxon>
        <taxon>Eurotiales</taxon>
        <taxon>Aspergillaceae</taxon>
        <taxon>Aspergillus</taxon>
        <taxon>Aspergillus subgen. Nidulantes</taxon>
    </lineage>
</organism>
<name>A0A0F8UKS3_9EURO</name>
<proteinExistence type="predicted"/>
<evidence type="ECO:0000313" key="1">
    <source>
        <dbReference type="EMBL" id="KKK20199.1"/>
    </source>
</evidence>
<dbReference type="Proteomes" id="UP000034291">
    <property type="component" value="Unassembled WGS sequence"/>
</dbReference>
<accession>A0A0F8UKS3</accession>
<comment type="caution">
    <text evidence="1">The sequence shown here is derived from an EMBL/GenBank/DDBJ whole genome shotgun (WGS) entry which is preliminary data.</text>
</comment>